<protein>
    <recommendedName>
        <fullName evidence="3">DUF1885 family protein</fullName>
    </recommendedName>
</protein>
<dbReference type="Proteomes" id="UP000315636">
    <property type="component" value="Unassembled WGS sequence"/>
</dbReference>
<evidence type="ECO:0000313" key="2">
    <source>
        <dbReference type="Proteomes" id="UP000315636"/>
    </source>
</evidence>
<dbReference type="EMBL" id="FXTI01000002">
    <property type="protein sequence ID" value="SMO49102.1"/>
    <property type="molecule type" value="Genomic_DNA"/>
</dbReference>
<dbReference type="Gene3D" id="1.20.5.850">
    <property type="entry name" value="Rbstp2229 protein"/>
    <property type="match status" value="1"/>
</dbReference>
<dbReference type="SUPFAM" id="SSF111171">
    <property type="entry name" value="Rbstp2229 protein"/>
    <property type="match status" value="1"/>
</dbReference>
<dbReference type="AlphaFoldDB" id="A0A521BPL3"/>
<dbReference type="InterPro" id="IPR015062">
    <property type="entry name" value="DUF1885"/>
</dbReference>
<keyword evidence="2" id="KW-1185">Reference proteome</keyword>
<evidence type="ECO:0000313" key="1">
    <source>
        <dbReference type="EMBL" id="SMO49102.1"/>
    </source>
</evidence>
<accession>A0A521BPL3</accession>
<evidence type="ECO:0008006" key="3">
    <source>
        <dbReference type="Google" id="ProtNLM"/>
    </source>
</evidence>
<dbReference type="RefSeq" id="WP_142504767.1">
    <property type="nucleotide sequence ID" value="NZ_FXTI01000002.1"/>
</dbReference>
<dbReference type="InterPro" id="IPR036294">
    <property type="entry name" value="Rbstp2229-like_sf"/>
</dbReference>
<dbReference type="Pfam" id="PF08968">
    <property type="entry name" value="DUF1885"/>
    <property type="match status" value="1"/>
</dbReference>
<gene>
    <name evidence="1" type="ORF">SAMN06264849_102267</name>
</gene>
<dbReference type="OrthoDB" id="2966171at2"/>
<organism evidence="1 2">
    <name type="scientific">Melghirimyces algeriensis</name>
    <dbReference type="NCBI Taxonomy" id="910412"/>
    <lineage>
        <taxon>Bacteria</taxon>
        <taxon>Bacillati</taxon>
        <taxon>Bacillota</taxon>
        <taxon>Bacilli</taxon>
        <taxon>Bacillales</taxon>
        <taxon>Thermoactinomycetaceae</taxon>
        <taxon>Melghirimyces</taxon>
    </lineage>
</organism>
<reference evidence="1 2" key="1">
    <citation type="submission" date="2017-05" db="EMBL/GenBank/DDBJ databases">
        <authorList>
            <person name="Varghese N."/>
            <person name="Submissions S."/>
        </authorList>
    </citation>
    <scope>NUCLEOTIDE SEQUENCE [LARGE SCALE GENOMIC DNA]</scope>
    <source>
        <strain evidence="1 2">DSM 45474</strain>
    </source>
</reference>
<proteinExistence type="predicted"/>
<dbReference type="Gene3D" id="3.30.310.120">
    <property type="entry name" value="Rbstp2229 like protein"/>
    <property type="match status" value="1"/>
</dbReference>
<sequence length="142" mass="16286">MGKSAYIQLVEHSVQKTLSLEDVKKELHRYIQMAEGTGKQLGWEYAKAAFPYTMETKTTHGSPWILLKGKKTEGYKYLCIGVNTGSITKENSFPHIQVTIPDGATHGDHAKANEFCRHLAKAFQAKLYLFNRRIMYFYPRKI</sequence>
<name>A0A521BPL3_9BACL</name>